<dbReference type="Gene3D" id="3.30.590.10">
    <property type="entry name" value="Glutamine synthetase/guanido kinase, catalytic domain"/>
    <property type="match status" value="1"/>
</dbReference>
<feature type="modified residue" description="O-AMP-tyrosine" evidence="14">
    <location>
        <position position="402"/>
    </location>
</feature>
<evidence type="ECO:0000256" key="11">
    <source>
        <dbReference type="PIRSR" id="PIRSR604809-1"/>
    </source>
</evidence>
<feature type="binding site" evidence="12">
    <location>
        <position position="357"/>
    </location>
    <ligand>
        <name>ATP</name>
        <dbReference type="ChEBI" id="CHEBI:30616"/>
    </ligand>
</feature>
<evidence type="ECO:0000256" key="15">
    <source>
        <dbReference type="PROSITE-ProRule" id="PRU01330"/>
    </source>
</evidence>
<keyword evidence="14" id="KW-0597">Phosphoprotein</keyword>
<comment type="subunit">
    <text evidence="3">Oligomer of 12 subunits arranged in the form of two hexagons.</text>
</comment>
<sequence>MFKTAEEAIAFTKNEGVEFVDVRFCDLPGVMQHFNIPISQFEESAFTDGMMFDGSSIRGFQAIHESDMKLIPDVTSAYVDPYRKRKTLIVNFSIVDPFTNEAYSRDPRNIAAKAEVYLKSTGIADTAFFAPEAEFYLFDDVRFKTASNESFYHIDSNEAAWNTGREEEGGNLGYKTRYKGGYFPVSPNDQFADLRDEMCAQLEEVGLSVERAHHEVGTAGQQEINYRFSTLTAAADDLMKFKYVIKNSAWAAGKSATFMPKPIFGDNGSGMHSHQSLWKDGEPLFYDEKGYGGLSDMARWYIGGLLKHAPSLLAFTNPSVNSYHRLVPGYEAPVNLVYSARNRSACIRIPITGDNPKAKRVEFRVPDPSANPYLAFAAQLLAGIDGIKNRIEPPEPVDKDLYELPPEEHAAIQQVPASLGEALDSLEADHDFLTQGGVFTEDLIATWIDYKRTNEIDPIRLRPHPHEFELYYDI</sequence>
<dbReference type="AlphaFoldDB" id="A0A1H1S3N2"/>
<keyword evidence="13" id="KW-0479">Metal-binding</keyword>
<feature type="binding site" evidence="11">
    <location>
        <position position="331"/>
    </location>
    <ligand>
        <name>L-glutamate</name>
        <dbReference type="ChEBI" id="CHEBI:29985"/>
    </ligand>
</feature>
<dbReference type="NCBIfam" id="TIGR00653">
    <property type="entry name" value="GlnA"/>
    <property type="match status" value="1"/>
</dbReference>
<evidence type="ECO:0000256" key="6">
    <source>
        <dbReference type="ARBA" id="ARBA00022490"/>
    </source>
</evidence>
<evidence type="ECO:0000313" key="20">
    <source>
        <dbReference type="EMBL" id="SDS42388.1"/>
    </source>
</evidence>
<accession>A0A1H1S3N2</accession>
<feature type="binding site" evidence="13">
    <location>
        <position position="215"/>
    </location>
    <ligand>
        <name>Mg(2+)</name>
        <dbReference type="ChEBI" id="CHEBI:18420"/>
        <label>1</label>
    </ligand>
</feature>
<feature type="binding site" evidence="13">
    <location>
        <position position="132"/>
    </location>
    <ligand>
        <name>Mg(2+)</name>
        <dbReference type="ChEBI" id="CHEBI:18420"/>
        <label>1</label>
    </ligand>
</feature>
<evidence type="ECO:0000256" key="12">
    <source>
        <dbReference type="PIRSR" id="PIRSR604809-2"/>
    </source>
</evidence>
<feature type="binding site" evidence="12">
    <location>
        <position position="210"/>
    </location>
    <ligand>
        <name>ATP</name>
        <dbReference type="ChEBI" id="CHEBI:30616"/>
    </ligand>
</feature>
<dbReference type="STRING" id="545619.SAMN04489860_1520"/>
<dbReference type="InterPro" id="IPR014746">
    <property type="entry name" value="Gln_synth/guanido_kin_cat_dom"/>
</dbReference>
<dbReference type="OrthoDB" id="9807095at2"/>
<evidence type="ECO:0000256" key="8">
    <source>
        <dbReference type="ARBA" id="ARBA00022741"/>
    </source>
</evidence>
<evidence type="ECO:0000256" key="2">
    <source>
        <dbReference type="ARBA" id="ARBA00009897"/>
    </source>
</evidence>
<feature type="binding site" evidence="13">
    <location>
        <position position="134"/>
    </location>
    <ligand>
        <name>Mg(2+)</name>
        <dbReference type="ChEBI" id="CHEBI:18420"/>
        <label>1</label>
    </ligand>
</feature>
<dbReference type="eggNOG" id="COG0174">
    <property type="taxonomic scope" value="Bacteria"/>
</dbReference>
<feature type="binding site" evidence="12">
    <location>
        <begin position="274"/>
        <end position="276"/>
    </location>
    <ligand>
        <name>ATP</name>
        <dbReference type="ChEBI" id="CHEBI:30616"/>
    </ligand>
</feature>
<keyword evidence="9 12" id="KW-0067">ATP-binding</keyword>
<protein>
    <recommendedName>
        <fullName evidence="5 17">Glutamine synthetase</fullName>
        <ecNumber evidence="4 17">6.3.1.2</ecNumber>
    </recommendedName>
</protein>
<keyword evidence="6" id="KW-0963">Cytoplasm</keyword>
<evidence type="ECO:0000256" key="13">
    <source>
        <dbReference type="PIRSR" id="PIRSR604809-3"/>
    </source>
</evidence>
<dbReference type="GO" id="GO:0006542">
    <property type="term" value="P:glutamine biosynthetic process"/>
    <property type="evidence" value="ECO:0007669"/>
    <property type="project" value="InterPro"/>
</dbReference>
<dbReference type="InterPro" id="IPR008147">
    <property type="entry name" value="Gln_synt_N"/>
</dbReference>
<evidence type="ECO:0000313" key="21">
    <source>
        <dbReference type="Proteomes" id="UP000185663"/>
    </source>
</evidence>
<feature type="binding site" evidence="13">
    <location>
        <position position="362"/>
    </location>
    <ligand>
        <name>Mg(2+)</name>
        <dbReference type="ChEBI" id="CHEBI:18420"/>
        <label>1</label>
    </ligand>
</feature>
<gene>
    <name evidence="20" type="ORF">SAMN04489860_1520</name>
</gene>
<comment type="cofactor">
    <cofactor evidence="13">
        <name>Mg(2+)</name>
        <dbReference type="ChEBI" id="CHEBI:18420"/>
    </cofactor>
    <text evidence="13">Binds 2 Mg(2+) ions per subunit.</text>
</comment>
<dbReference type="InterPro" id="IPR004809">
    <property type="entry name" value="Gln_synth_I"/>
</dbReference>
<dbReference type="PANTHER" id="PTHR43407:SF1">
    <property type="entry name" value="LENGSIN"/>
    <property type="match status" value="1"/>
</dbReference>
<comment type="catalytic activity">
    <reaction evidence="10 17">
        <text>L-glutamate + NH4(+) + ATP = L-glutamine + ADP + phosphate + H(+)</text>
        <dbReference type="Rhea" id="RHEA:16169"/>
        <dbReference type="ChEBI" id="CHEBI:15378"/>
        <dbReference type="ChEBI" id="CHEBI:28938"/>
        <dbReference type="ChEBI" id="CHEBI:29985"/>
        <dbReference type="ChEBI" id="CHEBI:30616"/>
        <dbReference type="ChEBI" id="CHEBI:43474"/>
        <dbReference type="ChEBI" id="CHEBI:58359"/>
        <dbReference type="ChEBI" id="CHEBI:456216"/>
        <dbReference type="EC" id="6.3.1.2"/>
    </reaction>
</comment>
<dbReference type="Pfam" id="PF00120">
    <property type="entry name" value="Gln-synt_C"/>
    <property type="match status" value="1"/>
</dbReference>
<evidence type="ECO:0000256" key="16">
    <source>
        <dbReference type="RuleBase" id="RU000384"/>
    </source>
</evidence>
<dbReference type="FunFam" id="3.30.590.10:FF:000001">
    <property type="entry name" value="Glutamine synthetase"/>
    <property type="match status" value="1"/>
</dbReference>
<dbReference type="InterPro" id="IPR027303">
    <property type="entry name" value="Gln_synth_gly_rich_site"/>
</dbReference>
<evidence type="ECO:0000256" key="7">
    <source>
        <dbReference type="ARBA" id="ARBA00022598"/>
    </source>
</evidence>
<feature type="binding site" evidence="12">
    <location>
        <begin position="226"/>
        <end position="228"/>
    </location>
    <ligand>
        <name>ATP</name>
        <dbReference type="ChEBI" id="CHEBI:30616"/>
    </ligand>
</feature>
<dbReference type="EMBL" id="LT629776">
    <property type="protein sequence ID" value="SDS42388.1"/>
    <property type="molecule type" value="Genomic_DNA"/>
</dbReference>
<evidence type="ECO:0000256" key="1">
    <source>
        <dbReference type="ARBA" id="ARBA00004496"/>
    </source>
</evidence>
<dbReference type="PROSITE" id="PS51986">
    <property type="entry name" value="GS_BETA_GRASP"/>
    <property type="match status" value="1"/>
</dbReference>
<dbReference type="GO" id="GO:0016020">
    <property type="term" value="C:membrane"/>
    <property type="evidence" value="ECO:0007669"/>
    <property type="project" value="TreeGrafter"/>
</dbReference>
<evidence type="ECO:0000259" key="18">
    <source>
        <dbReference type="PROSITE" id="PS51986"/>
    </source>
</evidence>
<proteinExistence type="inferred from homology"/>
<dbReference type="SMART" id="SM01230">
    <property type="entry name" value="Gln-synt_C"/>
    <property type="match status" value="1"/>
</dbReference>
<feature type="binding site" evidence="13">
    <location>
        <position position="223"/>
    </location>
    <ligand>
        <name>Mg(2+)</name>
        <dbReference type="ChEBI" id="CHEBI:18420"/>
        <label>1</label>
    </ligand>
</feature>
<feature type="binding site" evidence="11">
    <location>
        <begin position="267"/>
        <end position="268"/>
    </location>
    <ligand>
        <name>L-glutamate</name>
        <dbReference type="ChEBI" id="CHEBI:29985"/>
    </ligand>
</feature>
<feature type="binding site" evidence="12">
    <location>
        <position position="343"/>
    </location>
    <ligand>
        <name>ATP</name>
        <dbReference type="ChEBI" id="CHEBI:30616"/>
    </ligand>
</feature>
<reference evidence="20 21" key="1">
    <citation type="submission" date="2016-10" db="EMBL/GenBank/DDBJ databases">
        <authorList>
            <person name="de Groot N.N."/>
        </authorList>
    </citation>
    <scope>NUCLEOTIDE SEQUENCE [LARGE SCALE GENOMIC DNA]</scope>
    <source>
        <strain evidence="20 21">DSM 22126</strain>
    </source>
</reference>
<dbReference type="SUPFAM" id="SSF54368">
    <property type="entry name" value="Glutamine synthetase, N-terminal domain"/>
    <property type="match status" value="1"/>
</dbReference>
<dbReference type="InterPro" id="IPR036651">
    <property type="entry name" value="Gln_synt_N_sf"/>
</dbReference>
<evidence type="ECO:0000256" key="3">
    <source>
        <dbReference type="ARBA" id="ARBA00011354"/>
    </source>
</evidence>
<evidence type="ECO:0000256" key="5">
    <source>
        <dbReference type="ARBA" id="ARBA00021364"/>
    </source>
</evidence>
<dbReference type="GO" id="GO:0005524">
    <property type="term" value="F:ATP binding"/>
    <property type="evidence" value="ECO:0007669"/>
    <property type="project" value="UniProtKB-KW"/>
</dbReference>
<dbReference type="GO" id="GO:0004356">
    <property type="term" value="F:glutamine synthetase activity"/>
    <property type="evidence" value="ECO:0007669"/>
    <property type="project" value="UniProtKB-EC"/>
</dbReference>
<feature type="binding site" evidence="13">
    <location>
        <position position="272"/>
    </location>
    <ligand>
        <name>Mg(2+)</name>
        <dbReference type="ChEBI" id="CHEBI:18420"/>
        <label>1</label>
    </ligand>
</feature>
<keyword evidence="21" id="KW-1185">Reference proteome</keyword>
<dbReference type="InterPro" id="IPR008146">
    <property type="entry name" value="Gln_synth_cat_dom"/>
</dbReference>
<evidence type="ECO:0000256" key="14">
    <source>
        <dbReference type="PIRSR" id="PIRSR604809-50"/>
    </source>
</evidence>
<dbReference type="PANTHER" id="PTHR43407">
    <property type="entry name" value="GLUTAMINE SYNTHETASE"/>
    <property type="match status" value="1"/>
</dbReference>
<name>A0A1H1S3N2_9CELL</name>
<dbReference type="RefSeq" id="WP_083372970.1">
    <property type="nucleotide sequence ID" value="NZ_LT629776.1"/>
</dbReference>
<feature type="domain" description="GS beta-grasp" evidence="18">
    <location>
        <begin position="15"/>
        <end position="99"/>
    </location>
</feature>
<evidence type="ECO:0000256" key="9">
    <source>
        <dbReference type="ARBA" id="ARBA00022840"/>
    </source>
</evidence>
<feature type="binding site" evidence="11">
    <location>
        <position position="325"/>
    </location>
    <ligand>
        <name>L-glutamate</name>
        <dbReference type="ChEBI" id="CHEBI:29985"/>
    </ligand>
</feature>
<dbReference type="PROSITE" id="PS00180">
    <property type="entry name" value="GLNA_1"/>
    <property type="match status" value="1"/>
</dbReference>
<keyword evidence="13" id="KW-0460">Magnesium</keyword>
<dbReference type="Pfam" id="PF03951">
    <property type="entry name" value="Gln-synt_N"/>
    <property type="match status" value="1"/>
</dbReference>
<comment type="similarity">
    <text evidence="2 15 16">Belongs to the glutamine synthetase family.</text>
</comment>
<dbReference type="InterPro" id="IPR027302">
    <property type="entry name" value="Gln_synth_N_conserv_site"/>
</dbReference>
<dbReference type="GO" id="GO:0005737">
    <property type="term" value="C:cytoplasm"/>
    <property type="evidence" value="ECO:0007669"/>
    <property type="project" value="UniProtKB-SubCell"/>
</dbReference>
<dbReference type="Gene3D" id="3.10.20.70">
    <property type="entry name" value="Glutamine synthetase, N-terminal domain"/>
    <property type="match status" value="1"/>
</dbReference>
<dbReference type="EC" id="6.3.1.2" evidence="4 17"/>
<dbReference type="PROSITE" id="PS00181">
    <property type="entry name" value="GLNA_ATP"/>
    <property type="match status" value="1"/>
</dbReference>
<organism evidence="20 21">
    <name type="scientific">Paraoerskovia marina</name>
    <dbReference type="NCBI Taxonomy" id="545619"/>
    <lineage>
        <taxon>Bacteria</taxon>
        <taxon>Bacillati</taxon>
        <taxon>Actinomycetota</taxon>
        <taxon>Actinomycetes</taxon>
        <taxon>Micrococcales</taxon>
        <taxon>Cellulomonadaceae</taxon>
        <taxon>Paraoerskovia</taxon>
    </lineage>
</organism>
<dbReference type="PROSITE" id="PS51987">
    <property type="entry name" value="GS_CATALYTIC"/>
    <property type="match status" value="1"/>
</dbReference>
<keyword evidence="8 12" id="KW-0547">Nucleotide-binding</keyword>
<comment type="subcellular location">
    <subcellularLocation>
        <location evidence="1">Cytoplasm</location>
    </subcellularLocation>
</comment>
<dbReference type="GO" id="GO:0019740">
    <property type="term" value="P:nitrogen utilization"/>
    <property type="evidence" value="ECO:0007669"/>
    <property type="project" value="TreeGrafter"/>
</dbReference>
<evidence type="ECO:0000256" key="17">
    <source>
        <dbReference type="RuleBase" id="RU004356"/>
    </source>
</evidence>
<feature type="binding site" evidence="11">
    <location>
        <position position="343"/>
    </location>
    <ligand>
        <name>L-glutamate</name>
        <dbReference type="ChEBI" id="CHEBI:29985"/>
    </ligand>
</feature>
<evidence type="ECO:0000259" key="19">
    <source>
        <dbReference type="PROSITE" id="PS51987"/>
    </source>
</evidence>
<keyword evidence="7 17" id="KW-0436">Ligase</keyword>
<dbReference type="SUPFAM" id="SSF55931">
    <property type="entry name" value="Glutamine synthetase/guanido kinase"/>
    <property type="match status" value="1"/>
</dbReference>
<dbReference type="GO" id="GO:0046872">
    <property type="term" value="F:metal ion binding"/>
    <property type="evidence" value="ECO:0007669"/>
    <property type="project" value="UniProtKB-KW"/>
</dbReference>
<feature type="domain" description="GS catalytic" evidence="19">
    <location>
        <begin position="107"/>
        <end position="474"/>
    </location>
</feature>
<evidence type="ECO:0000256" key="4">
    <source>
        <dbReference type="ARBA" id="ARBA00012937"/>
    </source>
</evidence>
<feature type="binding site" evidence="11">
    <location>
        <position position="364"/>
    </location>
    <ligand>
        <name>L-glutamate</name>
        <dbReference type="ChEBI" id="CHEBI:29985"/>
    </ligand>
</feature>
<evidence type="ECO:0000256" key="10">
    <source>
        <dbReference type="ARBA" id="ARBA00049436"/>
    </source>
</evidence>
<dbReference type="Proteomes" id="UP000185663">
    <property type="component" value="Chromosome I"/>
</dbReference>